<sequence length="119" mass="12946">MPDTAPNELDIQVTTIKNVPQEDIQHARDVVARVLAHAPRPVLHAKITLNVLPDPAVPRPNLVSLRVDLNGVPVNAYASAASMPEAISLAGTRLRARVEHMARLRHTRRRSHHGTAATG</sequence>
<dbReference type="OrthoDB" id="3825664at2"/>
<dbReference type="EMBL" id="VCKW01000284">
    <property type="protein sequence ID" value="TMQ90514.1"/>
    <property type="molecule type" value="Genomic_DNA"/>
</dbReference>
<protein>
    <submittedName>
        <fullName evidence="1">Uncharacterized protein</fullName>
    </submittedName>
</protein>
<reference evidence="1 2" key="1">
    <citation type="submission" date="2019-05" db="EMBL/GenBank/DDBJ databases">
        <title>Draft genome sequence of Actinomadura sp. 14C53.</title>
        <authorList>
            <person name="Saricaoglu S."/>
            <person name="Isik K."/>
        </authorList>
    </citation>
    <scope>NUCLEOTIDE SEQUENCE [LARGE SCALE GENOMIC DNA]</scope>
    <source>
        <strain evidence="1 2">14C53</strain>
    </source>
</reference>
<dbReference type="AlphaFoldDB" id="A0A5C4J4J4"/>
<comment type="caution">
    <text evidence="1">The sequence shown here is derived from an EMBL/GenBank/DDBJ whole genome shotgun (WGS) entry which is preliminary data.</text>
</comment>
<accession>A0A5C4J4J4</accession>
<keyword evidence="2" id="KW-1185">Reference proteome</keyword>
<organism evidence="1 2">
    <name type="scientific">Actinomadura soli</name>
    <dbReference type="NCBI Taxonomy" id="2508997"/>
    <lineage>
        <taxon>Bacteria</taxon>
        <taxon>Bacillati</taxon>
        <taxon>Actinomycetota</taxon>
        <taxon>Actinomycetes</taxon>
        <taxon>Streptosporangiales</taxon>
        <taxon>Thermomonosporaceae</taxon>
        <taxon>Actinomadura</taxon>
    </lineage>
</organism>
<dbReference type="SUPFAM" id="SSF69754">
    <property type="entry name" value="Ribosome binding protein Y (YfiA homologue)"/>
    <property type="match status" value="1"/>
</dbReference>
<dbReference type="Proteomes" id="UP000309174">
    <property type="component" value="Unassembled WGS sequence"/>
</dbReference>
<evidence type="ECO:0000313" key="2">
    <source>
        <dbReference type="Proteomes" id="UP000309174"/>
    </source>
</evidence>
<gene>
    <name evidence="1" type="ORF">ETD83_35095</name>
</gene>
<dbReference type="RefSeq" id="WP_138649512.1">
    <property type="nucleotide sequence ID" value="NZ_VCKW01000284.1"/>
</dbReference>
<evidence type="ECO:0000313" key="1">
    <source>
        <dbReference type="EMBL" id="TMQ90514.1"/>
    </source>
</evidence>
<dbReference type="InterPro" id="IPR036567">
    <property type="entry name" value="RHF-like"/>
</dbReference>
<name>A0A5C4J4J4_9ACTN</name>
<proteinExistence type="predicted"/>